<evidence type="ECO:0000256" key="7">
    <source>
        <dbReference type="ARBA" id="ARBA00022967"/>
    </source>
</evidence>
<evidence type="ECO:0000256" key="9">
    <source>
        <dbReference type="PROSITE-ProRule" id="PRU01213"/>
    </source>
</evidence>
<evidence type="ECO:0000256" key="5">
    <source>
        <dbReference type="ARBA" id="ARBA00022741"/>
    </source>
</evidence>
<dbReference type="GO" id="GO:0016020">
    <property type="term" value="C:membrane"/>
    <property type="evidence" value="ECO:0007669"/>
    <property type="project" value="InterPro"/>
</dbReference>
<dbReference type="PROSITE" id="PS00211">
    <property type="entry name" value="ABC_TRANSPORTER_1"/>
    <property type="match status" value="1"/>
</dbReference>
<proteinExistence type="predicted"/>
<keyword evidence="1" id="KW-0813">Transport</keyword>
<dbReference type="SUPFAM" id="SSF50331">
    <property type="entry name" value="MOP-like"/>
    <property type="match status" value="1"/>
</dbReference>
<dbReference type="InterPro" id="IPR017871">
    <property type="entry name" value="ABC_transporter-like_CS"/>
</dbReference>
<keyword evidence="13" id="KW-1185">Reference proteome</keyword>
<dbReference type="Gene3D" id="2.40.50.100">
    <property type="match status" value="1"/>
</dbReference>
<evidence type="ECO:0000313" key="13">
    <source>
        <dbReference type="Proteomes" id="UP000199054"/>
    </source>
</evidence>
<dbReference type="InterPro" id="IPR003593">
    <property type="entry name" value="AAA+_ATPase"/>
</dbReference>
<dbReference type="PANTHER" id="PTHR43514:SF4">
    <property type="entry name" value="ABC TRANSPORTER I FAMILY MEMBER 10"/>
    <property type="match status" value="1"/>
</dbReference>
<dbReference type="GO" id="GO:0016887">
    <property type="term" value="F:ATP hydrolysis activity"/>
    <property type="evidence" value="ECO:0007669"/>
    <property type="project" value="InterPro"/>
</dbReference>
<dbReference type="InterPro" id="IPR027417">
    <property type="entry name" value="P-loop_NTPase"/>
</dbReference>
<keyword evidence="6 12" id="KW-0067">ATP-binding</keyword>
<evidence type="ECO:0000256" key="8">
    <source>
        <dbReference type="ARBA" id="ARBA00023136"/>
    </source>
</evidence>
<evidence type="ECO:0000259" key="10">
    <source>
        <dbReference type="PROSITE" id="PS50893"/>
    </source>
</evidence>
<evidence type="ECO:0000256" key="2">
    <source>
        <dbReference type="ARBA" id="ARBA00022475"/>
    </source>
</evidence>
<dbReference type="AlphaFoldDB" id="A0A1H8DY30"/>
<dbReference type="STRING" id="34002.SAMN04489859_100172"/>
<gene>
    <name evidence="12" type="ORF">SAMN04489859_100172</name>
</gene>
<dbReference type="SUPFAM" id="SSF52540">
    <property type="entry name" value="P-loop containing nucleoside triphosphate hydrolases"/>
    <property type="match status" value="1"/>
</dbReference>
<organism evidence="12 13">
    <name type="scientific">Paracoccus alcaliphilus</name>
    <dbReference type="NCBI Taxonomy" id="34002"/>
    <lineage>
        <taxon>Bacteria</taxon>
        <taxon>Pseudomonadati</taxon>
        <taxon>Pseudomonadota</taxon>
        <taxon>Alphaproteobacteria</taxon>
        <taxon>Rhodobacterales</taxon>
        <taxon>Paracoccaceae</taxon>
        <taxon>Paracoccus</taxon>
    </lineage>
</organism>
<dbReference type="InterPro" id="IPR004606">
    <property type="entry name" value="Mop_domain"/>
</dbReference>
<keyword evidence="8" id="KW-0472">Membrane</keyword>
<dbReference type="PROSITE" id="PS50893">
    <property type="entry name" value="ABC_TRANSPORTER_2"/>
    <property type="match status" value="1"/>
</dbReference>
<protein>
    <submittedName>
        <fullName evidence="12">Molybdate transport system ATP-binding protein</fullName>
    </submittedName>
</protein>
<feature type="domain" description="Mop" evidence="11">
    <location>
        <begin position="294"/>
        <end position="360"/>
    </location>
</feature>
<dbReference type="GO" id="GO:0015098">
    <property type="term" value="F:molybdate ion transmembrane transporter activity"/>
    <property type="evidence" value="ECO:0007669"/>
    <property type="project" value="InterPro"/>
</dbReference>
<evidence type="ECO:0000313" key="12">
    <source>
        <dbReference type="EMBL" id="SEN11744.1"/>
    </source>
</evidence>
<reference evidence="12 13" key="1">
    <citation type="submission" date="2016-10" db="EMBL/GenBank/DDBJ databases">
        <authorList>
            <person name="de Groot N.N."/>
        </authorList>
    </citation>
    <scope>NUCLEOTIDE SEQUENCE [LARGE SCALE GENOMIC DNA]</scope>
    <source>
        <strain evidence="12 13">DSM 8512</strain>
    </source>
</reference>
<evidence type="ECO:0000256" key="6">
    <source>
        <dbReference type="ARBA" id="ARBA00022840"/>
    </source>
</evidence>
<keyword evidence="3 9" id="KW-0500">Molybdenum</keyword>
<dbReference type="Proteomes" id="UP000199054">
    <property type="component" value="Unassembled WGS sequence"/>
</dbReference>
<dbReference type="PANTHER" id="PTHR43514">
    <property type="entry name" value="ABC TRANSPORTER I FAMILY MEMBER 10"/>
    <property type="match status" value="1"/>
</dbReference>
<sequence length="367" mass="38890">MMPAKLSVAIRHQFPGFTLDAAFDAPAGLTALFGQSGSGKTTIVNAVAGLMRPQQGRIEADGLILSDSRSGRFLPPHRRGVGYVFQEARLFPHLTVRQNLLYGRWFSGRDGADLSRIVDLLGIGHLLKRRPAALSGGERQRVAIGRAILSNPRFLLMDEPLAALDDSRKAEILPYLERLRDEAGLPILYVSHSAPEVARLATTIVLIGDGRVVAAGPAARILSDPATAPALGVAEAGAILPARVEALEPDGLMRLTCAAGPVWLSAQEGLVPGTSLRLRILARDVMLARHRPEQVSALNILPVTVRDMAPDGDSGMLVRLDAGAEALLARITRRSVQGLDLQPGQPVFAVLKAVSVAPGSVGKGSVS</sequence>
<keyword evidence="4" id="KW-0997">Cell inner membrane</keyword>
<dbReference type="PROSITE" id="PS51866">
    <property type="entry name" value="MOP"/>
    <property type="match status" value="1"/>
</dbReference>
<dbReference type="Gene3D" id="3.40.50.300">
    <property type="entry name" value="P-loop containing nucleotide triphosphate hydrolases"/>
    <property type="match status" value="1"/>
</dbReference>
<dbReference type="Pfam" id="PF00005">
    <property type="entry name" value="ABC_tran"/>
    <property type="match status" value="1"/>
</dbReference>
<dbReference type="InterPro" id="IPR008995">
    <property type="entry name" value="Mo/tungstate-bd_C_term_dom"/>
</dbReference>
<dbReference type="InterPro" id="IPR050334">
    <property type="entry name" value="Molybdenum_import_ModC"/>
</dbReference>
<dbReference type="NCBIfam" id="TIGR02142">
    <property type="entry name" value="modC_ABC"/>
    <property type="match status" value="1"/>
</dbReference>
<dbReference type="GO" id="GO:0005524">
    <property type="term" value="F:ATP binding"/>
    <property type="evidence" value="ECO:0007669"/>
    <property type="project" value="UniProtKB-KW"/>
</dbReference>
<dbReference type="EMBL" id="FODE01000001">
    <property type="protein sequence ID" value="SEN11744.1"/>
    <property type="molecule type" value="Genomic_DNA"/>
</dbReference>
<keyword evidence="5" id="KW-0547">Nucleotide-binding</keyword>
<evidence type="ECO:0000256" key="1">
    <source>
        <dbReference type="ARBA" id="ARBA00022448"/>
    </source>
</evidence>
<keyword evidence="2" id="KW-1003">Cell membrane</keyword>
<accession>A0A1H8DY30</accession>
<dbReference type="InterPro" id="IPR011868">
    <property type="entry name" value="ModC_ABC_ATP-bd"/>
</dbReference>
<dbReference type="GO" id="GO:0140359">
    <property type="term" value="F:ABC-type transporter activity"/>
    <property type="evidence" value="ECO:0007669"/>
    <property type="project" value="InterPro"/>
</dbReference>
<dbReference type="SMART" id="SM00382">
    <property type="entry name" value="AAA"/>
    <property type="match status" value="1"/>
</dbReference>
<feature type="domain" description="ABC transporter" evidence="10">
    <location>
        <begin position="1"/>
        <end position="234"/>
    </location>
</feature>
<dbReference type="InterPro" id="IPR003439">
    <property type="entry name" value="ABC_transporter-like_ATP-bd"/>
</dbReference>
<keyword evidence="7" id="KW-1278">Translocase</keyword>
<evidence type="ECO:0000259" key="11">
    <source>
        <dbReference type="PROSITE" id="PS51866"/>
    </source>
</evidence>
<evidence type="ECO:0000256" key="4">
    <source>
        <dbReference type="ARBA" id="ARBA00022519"/>
    </source>
</evidence>
<dbReference type="Pfam" id="PF03459">
    <property type="entry name" value="TOBE"/>
    <property type="match status" value="1"/>
</dbReference>
<name>A0A1H8DY30_9RHOB</name>
<dbReference type="InterPro" id="IPR005116">
    <property type="entry name" value="Transp-assoc_OB_typ1"/>
</dbReference>
<evidence type="ECO:0000256" key="3">
    <source>
        <dbReference type="ARBA" id="ARBA00022505"/>
    </source>
</evidence>